<dbReference type="Proteomes" id="UP000305778">
    <property type="component" value="Unassembled WGS sequence"/>
</dbReference>
<dbReference type="Pfam" id="PF14219">
    <property type="entry name" value="DUF4328"/>
    <property type="match status" value="1"/>
</dbReference>
<sequence length="200" mass="21563">MTRPDYKAPRLLARFAQGAITAVAVADVFRGVAVSARVAHPTDALGRESGFASMILLYAMTLAIVFFLVWLSRCRRNAEYLFGASVAPGGWAVVVWFIPVINWWVPRQIVLDIERASSGTSQKGGDTVLVNIWWVVWAAHSAVVLVWDLIGRGTSTPVIVVSEGLDIAAAVLAICVIERITALQGAALRTMSPVEPLAHA</sequence>
<feature type="transmembrane region" description="Helical" evidence="1">
    <location>
        <begin position="132"/>
        <end position="150"/>
    </location>
</feature>
<organism evidence="3 4">
    <name type="scientific">Actinacidiphila oryziradicis</name>
    <dbReference type="NCBI Taxonomy" id="2571141"/>
    <lineage>
        <taxon>Bacteria</taxon>
        <taxon>Bacillati</taxon>
        <taxon>Actinomycetota</taxon>
        <taxon>Actinomycetes</taxon>
        <taxon>Kitasatosporales</taxon>
        <taxon>Streptomycetaceae</taxon>
        <taxon>Actinacidiphila</taxon>
    </lineage>
</organism>
<dbReference type="EMBL" id="SUMC01000096">
    <property type="protein sequence ID" value="TJZ99796.1"/>
    <property type="molecule type" value="Genomic_DNA"/>
</dbReference>
<evidence type="ECO:0000259" key="2">
    <source>
        <dbReference type="Pfam" id="PF14219"/>
    </source>
</evidence>
<keyword evidence="1" id="KW-0472">Membrane</keyword>
<keyword evidence="1" id="KW-1133">Transmembrane helix</keyword>
<gene>
    <name evidence="3" type="ORF">FCI23_44395</name>
</gene>
<evidence type="ECO:0000313" key="4">
    <source>
        <dbReference type="Proteomes" id="UP000305778"/>
    </source>
</evidence>
<dbReference type="OrthoDB" id="4174975at2"/>
<evidence type="ECO:0000313" key="3">
    <source>
        <dbReference type="EMBL" id="TJZ99796.1"/>
    </source>
</evidence>
<proteinExistence type="predicted"/>
<keyword evidence="1" id="KW-0812">Transmembrane</keyword>
<feature type="transmembrane region" description="Helical" evidence="1">
    <location>
        <begin position="50"/>
        <end position="71"/>
    </location>
</feature>
<protein>
    <submittedName>
        <fullName evidence="3">DUF4328 domain-containing protein</fullName>
    </submittedName>
</protein>
<dbReference type="AlphaFoldDB" id="A0A4U0RW77"/>
<feature type="domain" description="DUF4328" evidence="2">
    <location>
        <begin position="32"/>
        <end position="182"/>
    </location>
</feature>
<evidence type="ECO:0000256" key="1">
    <source>
        <dbReference type="SAM" id="Phobius"/>
    </source>
</evidence>
<dbReference type="InterPro" id="IPR025565">
    <property type="entry name" value="DUF4328"/>
</dbReference>
<reference evidence="3 4" key="1">
    <citation type="submission" date="2019-04" db="EMBL/GenBank/DDBJ databases">
        <title>Streptomyces oryziradicis sp. nov., a novel actinomycete isolated from rhizosphere soil of rice (Oryza sativa L.).</title>
        <authorList>
            <person name="Li C."/>
        </authorList>
    </citation>
    <scope>NUCLEOTIDE SEQUENCE [LARGE SCALE GENOMIC DNA]</scope>
    <source>
        <strain evidence="3 4">NEAU-C40</strain>
    </source>
</reference>
<keyword evidence="4" id="KW-1185">Reference proteome</keyword>
<accession>A0A4U0RW77</accession>
<name>A0A4U0RW77_9ACTN</name>
<comment type="caution">
    <text evidence="3">The sequence shown here is derived from an EMBL/GenBank/DDBJ whole genome shotgun (WGS) entry which is preliminary data.</text>
</comment>
<feature type="transmembrane region" description="Helical" evidence="1">
    <location>
        <begin position="80"/>
        <end position="105"/>
    </location>
</feature>